<dbReference type="EMBL" id="LAZR01029925">
    <property type="protein sequence ID" value="KKL58150.1"/>
    <property type="molecule type" value="Genomic_DNA"/>
</dbReference>
<organism evidence="1">
    <name type="scientific">marine sediment metagenome</name>
    <dbReference type="NCBI Taxonomy" id="412755"/>
    <lineage>
        <taxon>unclassified sequences</taxon>
        <taxon>metagenomes</taxon>
        <taxon>ecological metagenomes</taxon>
    </lineage>
</organism>
<dbReference type="AlphaFoldDB" id="A0A0F9FLI2"/>
<evidence type="ECO:0000313" key="1">
    <source>
        <dbReference type="EMBL" id="KKL58150.1"/>
    </source>
</evidence>
<accession>A0A0F9FLI2</accession>
<gene>
    <name evidence="1" type="ORF">LCGC14_2228260</name>
</gene>
<sequence length="240" mass="28342">MLDIRFRELIPHVYHLDFDNQYDLAMHFLRYQEYYEGLEFHKKIFTLVDYMEWYSKTQCDWETKKKGTGRMFSYAADWSGFNIPRWALEEVFPKIEDWNKYDDFMHTVFNLIKEKEGDDIFYLIGTYAGGATAKDPEGEAILDHEVAHALFTVNRDYRIAVYSLLTQWDSEPGHKGEELESAQEVLKLMGYHETTVDDEIHAYCATGLCDDLKGVISKQEMEPFQKLFKEFKKKCAEPKS</sequence>
<protein>
    <submittedName>
        <fullName evidence="1">Uncharacterized protein</fullName>
    </submittedName>
</protein>
<proteinExistence type="predicted"/>
<reference evidence="1" key="1">
    <citation type="journal article" date="2015" name="Nature">
        <title>Complex archaea that bridge the gap between prokaryotes and eukaryotes.</title>
        <authorList>
            <person name="Spang A."/>
            <person name="Saw J.H."/>
            <person name="Jorgensen S.L."/>
            <person name="Zaremba-Niedzwiedzka K."/>
            <person name="Martijn J."/>
            <person name="Lind A.E."/>
            <person name="van Eijk R."/>
            <person name="Schleper C."/>
            <person name="Guy L."/>
            <person name="Ettema T.J."/>
        </authorList>
    </citation>
    <scope>NUCLEOTIDE SEQUENCE</scope>
</reference>
<comment type="caution">
    <text evidence="1">The sequence shown here is derived from an EMBL/GenBank/DDBJ whole genome shotgun (WGS) entry which is preliminary data.</text>
</comment>
<name>A0A0F9FLI2_9ZZZZ</name>